<evidence type="ECO:0000313" key="2">
    <source>
        <dbReference type="EMBL" id="ADH61756.1"/>
    </source>
</evidence>
<proteinExistence type="predicted"/>
<sequence length="89" mass="10428">MRKFQATIPSKLVKKLNLQPEDLLKIEEIDGKIVITPVVAMPKEQLWFYSPKWQREEAIVDKNIKEGKVKTSDSKEELFKELGLYLRLV</sequence>
<dbReference type="InterPro" id="IPR007159">
    <property type="entry name" value="SpoVT-AbrB_dom"/>
</dbReference>
<dbReference type="SUPFAM" id="SSF89447">
    <property type="entry name" value="AbrB/MazE/MraZ-like"/>
    <property type="match status" value="1"/>
</dbReference>
<evidence type="ECO:0000259" key="1">
    <source>
        <dbReference type="SMART" id="SM00966"/>
    </source>
</evidence>
<dbReference type="RefSeq" id="WP_013150912.1">
    <property type="nucleotide sequence ID" value="NC_014209.1"/>
</dbReference>
<evidence type="ECO:0000313" key="3">
    <source>
        <dbReference type="Proteomes" id="UP000002064"/>
    </source>
</evidence>
<dbReference type="Proteomes" id="UP000002064">
    <property type="component" value="Chromosome"/>
</dbReference>
<gene>
    <name evidence="2" type="ordered locus">Tmath_2082</name>
</gene>
<feature type="domain" description="SpoVT-AbrB" evidence="1">
    <location>
        <begin position="2"/>
        <end position="43"/>
    </location>
</feature>
<dbReference type="EMBL" id="CP002032">
    <property type="protein sequence ID" value="ADH61756.1"/>
    <property type="molecule type" value="Genomic_DNA"/>
</dbReference>
<keyword evidence="3" id="KW-1185">Reference proteome</keyword>
<dbReference type="Gene3D" id="2.10.260.10">
    <property type="match status" value="1"/>
</dbReference>
<organism evidence="2 3">
    <name type="scientific">Thermoanaerobacter mathranii subsp. mathranii (strain DSM 11426 / CCUG 53645 / CIP 108742 / A3)</name>
    <dbReference type="NCBI Taxonomy" id="583358"/>
    <lineage>
        <taxon>Bacteria</taxon>
        <taxon>Bacillati</taxon>
        <taxon>Bacillota</taxon>
        <taxon>Clostridia</taxon>
        <taxon>Thermoanaerobacterales</taxon>
        <taxon>Thermoanaerobacteraceae</taxon>
        <taxon>Thermoanaerobacter</taxon>
    </lineage>
</organism>
<reference evidence="2 3" key="1">
    <citation type="submission" date="2010-05" db="EMBL/GenBank/DDBJ databases">
        <title>Complete sequence of Thermoanaerobacter mathranii subsp. mathranii mathranii str. A3.</title>
        <authorList>
            <consortium name="US DOE Joint Genome Institute"/>
            <person name="Lucas S."/>
            <person name="Copeland A."/>
            <person name="Lapidus A."/>
            <person name="Cheng J.-F."/>
            <person name="Bruce D."/>
            <person name="Goodwin L."/>
            <person name="Pitluck S."/>
            <person name="Held B."/>
            <person name="Detter J.C."/>
            <person name="Han C."/>
            <person name="Tapia R."/>
            <person name="Land M."/>
            <person name="Hauser L."/>
            <person name="Kyrpides N."/>
            <person name="Mikhailova N."/>
            <person name="Zhou J."/>
            <person name="Hemme C."/>
            <person name="Woyke T."/>
        </authorList>
    </citation>
    <scope>NUCLEOTIDE SEQUENCE [LARGE SCALE GENOMIC DNA]</scope>
    <source>
        <strain evidence="2 3">A3</strain>
    </source>
</reference>
<dbReference type="InterPro" id="IPR037914">
    <property type="entry name" value="SpoVT-AbrB_sf"/>
</dbReference>
<protein>
    <submittedName>
        <fullName evidence="2">SpoVT/AbrB domain protein</fullName>
    </submittedName>
</protein>
<dbReference type="Pfam" id="PF04014">
    <property type="entry name" value="MazE_antitoxin"/>
    <property type="match status" value="1"/>
</dbReference>
<accession>A0ABM5LSL6</accession>
<dbReference type="SMART" id="SM00966">
    <property type="entry name" value="SpoVT_AbrB"/>
    <property type="match status" value="1"/>
</dbReference>
<name>A0ABM5LSL6_THEM3</name>